<dbReference type="PANTHER" id="PTHR30069">
    <property type="entry name" value="TONB-DEPENDENT OUTER MEMBRANE RECEPTOR"/>
    <property type="match status" value="1"/>
</dbReference>
<dbReference type="InterPro" id="IPR036942">
    <property type="entry name" value="Beta-barrel_TonB_sf"/>
</dbReference>
<evidence type="ECO:0000256" key="5">
    <source>
        <dbReference type="ARBA" id="ARBA00022729"/>
    </source>
</evidence>
<comment type="similarity">
    <text evidence="10">Belongs to the TonB-dependent receptor family.</text>
</comment>
<dbReference type="InterPro" id="IPR039426">
    <property type="entry name" value="TonB-dep_rcpt-like"/>
</dbReference>
<keyword evidence="7 10" id="KW-0472">Membrane</keyword>
<dbReference type="AlphaFoldDB" id="A0A6P0U865"/>
<name>A0A6P0U865_9FLAO</name>
<proteinExistence type="inferred from homology"/>
<evidence type="ECO:0000256" key="7">
    <source>
        <dbReference type="ARBA" id="ARBA00023136"/>
    </source>
</evidence>
<evidence type="ECO:0000313" key="13">
    <source>
        <dbReference type="EMBL" id="NER09327.1"/>
    </source>
</evidence>
<evidence type="ECO:0000256" key="6">
    <source>
        <dbReference type="ARBA" id="ARBA00023077"/>
    </source>
</evidence>
<sequence>MYLRYFLTVCAILTVTFGWSQDCNYTLSGKVLDFHDKKPLAGATLYIARLDSYAYTDLNGTYSFKNLCVGTYEVEVMHPECRTLIFPVEIKGRTKEDFLLEHHLEELDEVRVIGSIYADKTNSGLESRLSEKALLQNSGTSLGDAIKGLSGISSLNTGATIVKPAIHGLNGSRVLVLNDGVRMQDMEWGDEHAPNVDINAAGSITVIKGASALQYGGDAIGGVILMEQAFLPGTDTLYGKTVLNGFSNGRGGSISTDLTKVFRNDGFIRLQGSFKRLGDQESPDYILSNTGVSEKATTLEFGKRTLNWGIQGKYSFYDAEIAILRASHIGNIDDLIRSINSGEPEIIRPFTYDLQNPRQQVTHHLGKISAYKRFKGLGKWSAQYDFQQNRRKEYDVRRGELNDQASLDLELTTHSFSTDFKWDAAEKLDWTTGLMGRYQENFPNPATGVRRLIPDYERLELGAFVTGEYAFTPQWKLDAGLRYDFSRIDALKYYQTSRWEERGYDNEFSGIVLEDLGSQLLTNPVFTFKNFSGTTGVNYSSNNTTFLRFNYSLAQRAPNPSELFSDGLHHSAARIELGDLRIKSETSHKISASFERRLQNWGFTLEPYANFLTNFILLEPTGLEFTIRGAFPVWSYRQTDARLLGIDASAYANWHRNWRTEHQVSLVKGKDLSQDLALINMPPVNFRNKLDFLQKEWHDFEISLISDLVLRQNEVPPNIVVFSPEQQEDVVLEINTPPPAYHLLGLSSSADFSLGTSSRLTTSLTVSNLLNSSFRDYLNRQRFFADGLGRNIQLQFIIHY</sequence>
<evidence type="ECO:0000256" key="1">
    <source>
        <dbReference type="ARBA" id="ARBA00004571"/>
    </source>
</evidence>
<gene>
    <name evidence="13" type="ORF">GWK09_02260</name>
</gene>
<dbReference type="Proteomes" id="UP000468443">
    <property type="component" value="Unassembled WGS sequence"/>
</dbReference>
<dbReference type="InterPro" id="IPR012910">
    <property type="entry name" value="Plug_dom"/>
</dbReference>
<comment type="subcellular location">
    <subcellularLocation>
        <location evidence="1">Cell outer membrane</location>
        <topology evidence="1">Multi-pass membrane protein</topology>
    </subcellularLocation>
</comment>
<feature type="domain" description="TonB-dependent receptor plug" evidence="12">
    <location>
        <begin position="128"/>
        <end position="223"/>
    </location>
</feature>
<evidence type="ECO:0000256" key="10">
    <source>
        <dbReference type="RuleBase" id="RU003357"/>
    </source>
</evidence>
<evidence type="ECO:0000256" key="2">
    <source>
        <dbReference type="ARBA" id="ARBA00022448"/>
    </source>
</evidence>
<dbReference type="Pfam" id="PF07715">
    <property type="entry name" value="Plug"/>
    <property type="match status" value="1"/>
</dbReference>
<keyword evidence="3" id="KW-1134">Transmembrane beta strand</keyword>
<keyword evidence="2" id="KW-0813">Transport</keyword>
<evidence type="ECO:0000259" key="11">
    <source>
        <dbReference type="Pfam" id="PF00593"/>
    </source>
</evidence>
<keyword evidence="9" id="KW-0998">Cell outer membrane</keyword>
<dbReference type="SUPFAM" id="SSF49464">
    <property type="entry name" value="Carboxypeptidase regulatory domain-like"/>
    <property type="match status" value="1"/>
</dbReference>
<dbReference type="Pfam" id="PF13715">
    <property type="entry name" value="CarbopepD_reg_2"/>
    <property type="match status" value="1"/>
</dbReference>
<protein>
    <submittedName>
        <fullName evidence="13">TonB-dependent receptor</fullName>
    </submittedName>
</protein>
<reference evidence="13 14" key="1">
    <citation type="submission" date="2020-01" db="EMBL/GenBank/DDBJ databases">
        <title>Muriicola jejuensis KCTC 22299.</title>
        <authorList>
            <person name="Wang G."/>
        </authorList>
    </citation>
    <scope>NUCLEOTIDE SEQUENCE [LARGE SCALE GENOMIC DNA]</scope>
    <source>
        <strain evidence="13 14">KCTC 22299</strain>
    </source>
</reference>
<dbReference type="GO" id="GO:0044718">
    <property type="term" value="P:siderophore transmembrane transport"/>
    <property type="evidence" value="ECO:0007669"/>
    <property type="project" value="TreeGrafter"/>
</dbReference>
<keyword evidence="4" id="KW-0812">Transmembrane</keyword>
<dbReference type="GO" id="GO:0009279">
    <property type="term" value="C:cell outer membrane"/>
    <property type="evidence" value="ECO:0007669"/>
    <property type="project" value="UniProtKB-SubCell"/>
</dbReference>
<dbReference type="RefSeq" id="WP_163691386.1">
    <property type="nucleotide sequence ID" value="NZ_FXTW01000001.1"/>
</dbReference>
<accession>A0A6P0U865</accession>
<evidence type="ECO:0000313" key="14">
    <source>
        <dbReference type="Proteomes" id="UP000468443"/>
    </source>
</evidence>
<dbReference type="Gene3D" id="2.170.130.10">
    <property type="entry name" value="TonB-dependent receptor, plug domain"/>
    <property type="match status" value="1"/>
</dbReference>
<keyword evidence="5" id="KW-0732">Signal</keyword>
<keyword evidence="6 10" id="KW-0798">TonB box</keyword>
<keyword evidence="8 13" id="KW-0675">Receptor</keyword>
<dbReference type="PANTHER" id="PTHR30069:SF29">
    <property type="entry name" value="HEMOGLOBIN AND HEMOGLOBIN-HAPTOGLOBIN-BINDING PROTEIN 1-RELATED"/>
    <property type="match status" value="1"/>
</dbReference>
<comment type="caution">
    <text evidence="13">The sequence shown here is derived from an EMBL/GenBank/DDBJ whole genome shotgun (WGS) entry which is preliminary data.</text>
</comment>
<evidence type="ECO:0000256" key="3">
    <source>
        <dbReference type="ARBA" id="ARBA00022452"/>
    </source>
</evidence>
<dbReference type="EMBL" id="JAABOP010000001">
    <property type="protein sequence ID" value="NER09327.1"/>
    <property type="molecule type" value="Genomic_DNA"/>
</dbReference>
<dbReference type="Gene3D" id="2.40.170.20">
    <property type="entry name" value="TonB-dependent receptor, beta-barrel domain"/>
    <property type="match status" value="1"/>
</dbReference>
<dbReference type="InterPro" id="IPR000531">
    <property type="entry name" value="Beta-barrel_TonB"/>
</dbReference>
<evidence type="ECO:0000256" key="9">
    <source>
        <dbReference type="ARBA" id="ARBA00023237"/>
    </source>
</evidence>
<dbReference type="Pfam" id="PF00593">
    <property type="entry name" value="TonB_dep_Rec_b-barrel"/>
    <property type="match status" value="1"/>
</dbReference>
<dbReference type="InterPro" id="IPR037066">
    <property type="entry name" value="Plug_dom_sf"/>
</dbReference>
<dbReference type="InterPro" id="IPR008969">
    <property type="entry name" value="CarboxyPept-like_regulatory"/>
</dbReference>
<evidence type="ECO:0000256" key="8">
    <source>
        <dbReference type="ARBA" id="ARBA00023170"/>
    </source>
</evidence>
<dbReference type="SUPFAM" id="SSF56935">
    <property type="entry name" value="Porins"/>
    <property type="match status" value="1"/>
</dbReference>
<feature type="domain" description="TonB-dependent receptor-like beta-barrel" evidence="11">
    <location>
        <begin position="367"/>
        <end position="769"/>
    </location>
</feature>
<evidence type="ECO:0000256" key="4">
    <source>
        <dbReference type="ARBA" id="ARBA00022692"/>
    </source>
</evidence>
<organism evidence="13 14">
    <name type="scientific">Muriicola jejuensis</name>
    <dbReference type="NCBI Taxonomy" id="504488"/>
    <lineage>
        <taxon>Bacteria</taxon>
        <taxon>Pseudomonadati</taxon>
        <taxon>Bacteroidota</taxon>
        <taxon>Flavobacteriia</taxon>
        <taxon>Flavobacteriales</taxon>
        <taxon>Flavobacteriaceae</taxon>
        <taxon>Muriicola</taxon>
    </lineage>
</organism>
<keyword evidence="14" id="KW-1185">Reference proteome</keyword>
<dbReference type="GO" id="GO:0015344">
    <property type="term" value="F:siderophore uptake transmembrane transporter activity"/>
    <property type="evidence" value="ECO:0007669"/>
    <property type="project" value="TreeGrafter"/>
</dbReference>
<dbReference type="Gene3D" id="2.60.40.1120">
    <property type="entry name" value="Carboxypeptidase-like, regulatory domain"/>
    <property type="match status" value="1"/>
</dbReference>
<evidence type="ECO:0000259" key="12">
    <source>
        <dbReference type="Pfam" id="PF07715"/>
    </source>
</evidence>